<evidence type="ECO:0000313" key="3">
    <source>
        <dbReference type="Proteomes" id="UP000075243"/>
    </source>
</evidence>
<dbReference type="Gramene" id="C.cajan_29831.t">
    <property type="protein sequence ID" value="C.cajan_29831.t.cds1"/>
    <property type="gene ID" value="C.cajan_29831"/>
</dbReference>
<dbReference type="EMBL" id="KQ483533">
    <property type="protein sequence ID" value="KYP47263.1"/>
    <property type="molecule type" value="Genomic_DNA"/>
</dbReference>
<reference evidence="2" key="1">
    <citation type="journal article" date="2012" name="Nat. Biotechnol.">
        <title>Draft genome sequence of pigeonpea (Cajanus cajan), an orphan legume crop of resource-poor farmers.</title>
        <authorList>
            <person name="Varshney R.K."/>
            <person name="Chen W."/>
            <person name="Li Y."/>
            <person name="Bharti A.K."/>
            <person name="Saxena R.K."/>
            <person name="Schlueter J.A."/>
            <person name="Donoghue M.T."/>
            <person name="Azam S."/>
            <person name="Fan G."/>
            <person name="Whaley A.M."/>
            <person name="Farmer A.D."/>
            <person name="Sheridan J."/>
            <person name="Iwata A."/>
            <person name="Tuteja R."/>
            <person name="Penmetsa R.V."/>
            <person name="Wu W."/>
            <person name="Upadhyaya H.D."/>
            <person name="Yang S.P."/>
            <person name="Shah T."/>
            <person name="Saxena K.B."/>
            <person name="Michael T."/>
            <person name="McCombie W.R."/>
            <person name="Yang B."/>
            <person name="Zhang G."/>
            <person name="Yang H."/>
            <person name="Wang J."/>
            <person name="Spillane C."/>
            <person name="Cook D.R."/>
            <person name="May G.D."/>
            <person name="Xu X."/>
            <person name="Jackson S.A."/>
        </authorList>
    </citation>
    <scope>NUCLEOTIDE SEQUENCE [LARGE SCALE GENOMIC DNA]</scope>
</reference>
<name>A0A151RXJ5_CAJCA</name>
<protein>
    <recommendedName>
        <fullName evidence="1">Putative plant transposon protein domain-containing protein</fullName>
    </recommendedName>
</protein>
<proteinExistence type="predicted"/>
<evidence type="ECO:0000259" key="1">
    <source>
        <dbReference type="Pfam" id="PF20167"/>
    </source>
</evidence>
<accession>A0A151RXJ5</accession>
<feature type="domain" description="Putative plant transposon protein" evidence="1">
    <location>
        <begin position="12"/>
        <end position="124"/>
    </location>
</feature>
<sequence>MLRTPLDEAISADLLNTLCLPGSEFHLGTKQQPKHIKRTHLKSLTRMWQAFLQYNILPTTHSSNITIPRAKLVYCIIQKRNLDLASLISKEIHAIVKSQPSKSGMVRPLEFPGLITGLCKAFGVVIPKPLTSINRPINQAYYNN</sequence>
<dbReference type="AlphaFoldDB" id="A0A151RXJ5"/>
<dbReference type="InterPro" id="IPR046796">
    <property type="entry name" value="Transposase_32_dom"/>
</dbReference>
<organism evidence="2 3">
    <name type="scientific">Cajanus cajan</name>
    <name type="common">Pigeon pea</name>
    <name type="synonym">Cajanus indicus</name>
    <dbReference type="NCBI Taxonomy" id="3821"/>
    <lineage>
        <taxon>Eukaryota</taxon>
        <taxon>Viridiplantae</taxon>
        <taxon>Streptophyta</taxon>
        <taxon>Embryophyta</taxon>
        <taxon>Tracheophyta</taxon>
        <taxon>Spermatophyta</taxon>
        <taxon>Magnoliopsida</taxon>
        <taxon>eudicotyledons</taxon>
        <taxon>Gunneridae</taxon>
        <taxon>Pentapetalae</taxon>
        <taxon>rosids</taxon>
        <taxon>fabids</taxon>
        <taxon>Fabales</taxon>
        <taxon>Fabaceae</taxon>
        <taxon>Papilionoideae</taxon>
        <taxon>50 kb inversion clade</taxon>
        <taxon>NPAAA clade</taxon>
        <taxon>indigoferoid/millettioid clade</taxon>
        <taxon>Phaseoleae</taxon>
        <taxon>Cajanus</taxon>
    </lineage>
</organism>
<dbReference type="Proteomes" id="UP000075243">
    <property type="component" value="Unassembled WGS sequence"/>
</dbReference>
<gene>
    <name evidence="2" type="ORF">KK1_031135</name>
</gene>
<evidence type="ECO:0000313" key="2">
    <source>
        <dbReference type="EMBL" id="KYP47263.1"/>
    </source>
</evidence>
<keyword evidence="3" id="KW-1185">Reference proteome</keyword>
<dbReference type="Pfam" id="PF20167">
    <property type="entry name" value="Transposase_32"/>
    <property type="match status" value="1"/>
</dbReference>